<protein>
    <submittedName>
        <fullName evidence="2">Uncharacterized protein</fullName>
    </submittedName>
</protein>
<evidence type="ECO:0000256" key="1">
    <source>
        <dbReference type="SAM" id="MobiDB-lite"/>
    </source>
</evidence>
<name>A0A840RS66_9BURK</name>
<accession>A0A840RS66</accession>
<feature type="region of interest" description="Disordered" evidence="1">
    <location>
        <begin position="1"/>
        <end position="21"/>
    </location>
</feature>
<evidence type="ECO:0000313" key="2">
    <source>
        <dbReference type="EMBL" id="MBB5200513.1"/>
    </source>
</evidence>
<reference evidence="2 3" key="1">
    <citation type="submission" date="2020-08" db="EMBL/GenBank/DDBJ databases">
        <title>Genomic Encyclopedia of Type Strains, Phase IV (KMG-IV): sequencing the most valuable type-strain genomes for metagenomic binning, comparative biology and taxonomic classification.</title>
        <authorList>
            <person name="Goeker M."/>
        </authorList>
    </citation>
    <scope>NUCLEOTIDE SEQUENCE [LARGE SCALE GENOMIC DNA]</scope>
    <source>
        <strain evidence="2 3">DSM 23240</strain>
    </source>
</reference>
<organism evidence="2 3">
    <name type="scientific">Glaciimonas immobilis</name>
    <dbReference type="NCBI Taxonomy" id="728004"/>
    <lineage>
        <taxon>Bacteria</taxon>
        <taxon>Pseudomonadati</taxon>
        <taxon>Pseudomonadota</taxon>
        <taxon>Betaproteobacteria</taxon>
        <taxon>Burkholderiales</taxon>
        <taxon>Oxalobacteraceae</taxon>
        <taxon>Glaciimonas</taxon>
    </lineage>
</organism>
<dbReference type="Proteomes" id="UP000571084">
    <property type="component" value="Unassembled WGS sequence"/>
</dbReference>
<evidence type="ECO:0000313" key="3">
    <source>
        <dbReference type="Proteomes" id="UP000571084"/>
    </source>
</evidence>
<keyword evidence="3" id="KW-1185">Reference proteome</keyword>
<dbReference type="AlphaFoldDB" id="A0A840RS66"/>
<gene>
    <name evidence="2" type="ORF">HNR39_002348</name>
</gene>
<dbReference type="EMBL" id="JACHHQ010000004">
    <property type="protein sequence ID" value="MBB5200513.1"/>
    <property type="molecule type" value="Genomic_DNA"/>
</dbReference>
<proteinExistence type="predicted"/>
<comment type="caution">
    <text evidence="2">The sequence shown here is derived from an EMBL/GenBank/DDBJ whole genome shotgun (WGS) entry which is preliminary data.</text>
</comment>
<sequence>MHNSAGAGERGVAVDTNGDKPDDALRVEVISRLAVEVSF</sequence>